<evidence type="ECO:0000313" key="3">
    <source>
        <dbReference type="Proteomes" id="UP001548587"/>
    </source>
</evidence>
<proteinExistence type="predicted"/>
<accession>A0ABV2C6K3</accession>
<feature type="region of interest" description="Disordered" evidence="1">
    <location>
        <begin position="1"/>
        <end position="22"/>
    </location>
</feature>
<reference evidence="2 3" key="1">
    <citation type="submission" date="2024-06" db="EMBL/GenBank/DDBJ databases">
        <title>Burkholderia sola in Mexico.</title>
        <authorList>
            <person name="Estrada P."/>
        </authorList>
    </citation>
    <scope>NUCLEOTIDE SEQUENCE [LARGE SCALE GENOMIC DNA]</scope>
    <source>
        <strain evidence="2 3">CpTa8-5</strain>
    </source>
</reference>
<sequence length="114" mass="13341">MSDTILPAEREVPSTPDQAARIDPMRYKTEHDQASASAMDELSRQAQEFGMGYECQGHRSQLATRLGSLVLHREAAWRLFRDMRFPPETNEYMWNPCQVMRNASRSRLHRIRDF</sequence>
<gene>
    <name evidence="2" type="ORF">ABXL37_10800</name>
</gene>
<dbReference type="RefSeq" id="WP_245170194.1">
    <property type="nucleotide sequence ID" value="NZ_JBEWCH010000005.1"/>
</dbReference>
<dbReference type="Proteomes" id="UP001548587">
    <property type="component" value="Unassembled WGS sequence"/>
</dbReference>
<dbReference type="EMBL" id="JBEWCH010000005">
    <property type="protein sequence ID" value="MET1474743.1"/>
    <property type="molecule type" value="Genomic_DNA"/>
</dbReference>
<keyword evidence="3" id="KW-1185">Reference proteome</keyword>
<evidence type="ECO:0000313" key="2">
    <source>
        <dbReference type="EMBL" id="MET1474743.1"/>
    </source>
</evidence>
<comment type="caution">
    <text evidence="2">The sequence shown here is derived from an EMBL/GenBank/DDBJ whole genome shotgun (WGS) entry which is preliminary data.</text>
</comment>
<evidence type="ECO:0000256" key="1">
    <source>
        <dbReference type="SAM" id="MobiDB-lite"/>
    </source>
</evidence>
<name>A0ABV2C6K3_9BURK</name>
<protein>
    <submittedName>
        <fullName evidence="2">Uncharacterized protein</fullName>
    </submittedName>
</protein>
<organism evidence="2 3">
    <name type="scientific">Burkholderia sola</name>
    <dbReference type="NCBI Taxonomy" id="2843302"/>
    <lineage>
        <taxon>Bacteria</taxon>
        <taxon>Pseudomonadati</taxon>
        <taxon>Pseudomonadota</taxon>
        <taxon>Betaproteobacteria</taxon>
        <taxon>Burkholderiales</taxon>
        <taxon>Burkholderiaceae</taxon>
        <taxon>Burkholderia</taxon>
        <taxon>Burkholderia cepacia complex</taxon>
    </lineage>
</organism>